<protein>
    <recommendedName>
        <fullName evidence="5">Oxaloacetate decarboxylase, gamma chain</fullName>
    </recommendedName>
</protein>
<dbReference type="RefSeq" id="WP_131829844.1">
    <property type="nucleotide sequence ID" value="NZ_FUXL01000001.1"/>
</dbReference>
<organism evidence="3 4">
    <name type="scientific">Consotaella salsifontis</name>
    <dbReference type="NCBI Taxonomy" id="1365950"/>
    <lineage>
        <taxon>Bacteria</taxon>
        <taxon>Pseudomonadati</taxon>
        <taxon>Pseudomonadota</taxon>
        <taxon>Alphaproteobacteria</taxon>
        <taxon>Hyphomicrobiales</taxon>
        <taxon>Aurantimonadaceae</taxon>
        <taxon>Consotaella</taxon>
    </lineage>
</organism>
<keyword evidence="4" id="KW-1185">Reference proteome</keyword>
<evidence type="ECO:0000313" key="3">
    <source>
        <dbReference type="EMBL" id="SJZ55995.1"/>
    </source>
</evidence>
<dbReference type="STRING" id="1365950.SAMN05428963_101285"/>
<name>A0A1T4LMP8_9HYPH</name>
<evidence type="ECO:0000256" key="2">
    <source>
        <dbReference type="SAM" id="Phobius"/>
    </source>
</evidence>
<feature type="transmembrane region" description="Helical" evidence="2">
    <location>
        <begin position="17"/>
        <end position="39"/>
    </location>
</feature>
<accession>A0A1T4LMP8</accession>
<evidence type="ECO:0000313" key="4">
    <source>
        <dbReference type="Proteomes" id="UP000190135"/>
    </source>
</evidence>
<evidence type="ECO:0008006" key="5">
    <source>
        <dbReference type="Google" id="ProtNLM"/>
    </source>
</evidence>
<keyword evidence="2" id="KW-0812">Transmembrane</keyword>
<gene>
    <name evidence="3" type="ORF">SAMN05428963_101285</name>
</gene>
<reference evidence="3 4" key="1">
    <citation type="submission" date="2017-02" db="EMBL/GenBank/DDBJ databases">
        <authorList>
            <person name="Peterson S.W."/>
        </authorList>
    </citation>
    <scope>NUCLEOTIDE SEQUENCE [LARGE SCALE GENOMIC DNA]</scope>
    <source>
        <strain evidence="3 4">USBA 369</strain>
    </source>
</reference>
<feature type="region of interest" description="Disordered" evidence="1">
    <location>
        <begin position="54"/>
        <end position="74"/>
    </location>
</feature>
<dbReference type="EMBL" id="FUXL01000001">
    <property type="protein sequence ID" value="SJZ55995.1"/>
    <property type="molecule type" value="Genomic_DNA"/>
</dbReference>
<keyword evidence="2" id="KW-0472">Membrane</keyword>
<keyword evidence="2" id="KW-1133">Transmembrane helix</keyword>
<dbReference type="AlphaFoldDB" id="A0A1T4LMP8"/>
<sequence>MPSSSAGEQGVCRVGEAIFLAISVYGLGICVAFLAALLIRAIVAVLARHNGAAAPTQSAPSAAPPPTAPASAATSAIPTDDLVAVFAAVQSVLGSVRVVSVEPAGRPSTSNDLVAIAAAVQATFGNQRIVSVASVNS</sequence>
<dbReference type="Proteomes" id="UP000190135">
    <property type="component" value="Unassembled WGS sequence"/>
</dbReference>
<evidence type="ECO:0000256" key="1">
    <source>
        <dbReference type="SAM" id="MobiDB-lite"/>
    </source>
</evidence>
<proteinExistence type="predicted"/>